<keyword evidence="1" id="KW-1133">Transmembrane helix</keyword>
<dbReference type="RefSeq" id="WP_262975170.1">
    <property type="nucleotide sequence ID" value="NZ_CYPW01000032.1"/>
</dbReference>
<gene>
    <name evidence="2" type="ORF">SHM7688_03490</name>
</gene>
<organism evidence="2 3">
    <name type="scientific">Shimia marina</name>
    <dbReference type="NCBI Taxonomy" id="321267"/>
    <lineage>
        <taxon>Bacteria</taxon>
        <taxon>Pseudomonadati</taxon>
        <taxon>Pseudomonadota</taxon>
        <taxon>Alphaproteobacteria</taxon>
        <taxon>Rhodobacterales</taxon>
        <taxon>Roseobacteraceae</taxon>
    </lineage>
</organism>
<keyword evidence="1" id="KW-0812">Transmembrane</keyword>
<reference evidence="2 3" key="1">
    <citation type="submission" date="2015-09" db="EMBL/GenBank/DDBJ databases">
        <authorList>
            <consortium name="Swine Surveillance"/>
        </authorList>
    </citation>
    <scope>NUCLEOTIDE SEQUENCE [LARGE SCALE GENOMIC DNA]</scope>
    <source>
        <strain evidence="2 3">CECT 7688</strain>
    </source>
</reference>
<dbReference type="Proteomes" id="UP000054823">
    <property type="component" value="Unassembled WGS sequence"/>
</dbReference>
<name>A0A0P1ETV3_9RHOB</name>
<proteinExistence type="predicted"/>
<evidence type="ECO:0000256" key="1">
    <source>
        <dbReference type="SAM" id="Phobius"/>
    </source>
</evidence>
<evidence type="ECO:0000313" key="3">
    <source>
        <dbReference type="Proteomes" id="UP000054823"/>
    </source>
</evidence>
<dbReference type="AlphaFoldDB" id="A0A0P1ETV3"/>
<protein>
    <submittedName>
        <fullName evidence="2">Uncharacterized protein</fullName>
    </submittedName>
</protein>
<sequence length="42" mass="4476">MHRFAATMDAALTPHDPPGLWAPLSSGLAVSAGLTFLIWNLQ</sequence>
<accession>A0A0P1ETV3</accession>
<feature type="transmembrane region" description="Helical" evidence="1">
    <location>
        <begin position="20"/>
        <end position="41"/>
    </location>
</feature>
<keyword evidence="1" id="KW-0472">Membrane</keyword>
<dbReference type="EMBL" id="CYPW01000032">
    <property type="protein sequence ID" value="CUH54021.1"/>
    <property type="molecule type" value="Genomic_DNA"/>
</dbReference>
<keyword evidence="3" id="KW-1185">Reference proteome</keyword>
<evidence type="ECO:0000313" key="2">
    <source>
        <dbReference type="EMBL" id="CUH54021.1"/>
    </source>
</evidence>